<feature type="transmembrane region" description="Helical" evidence="5">
    <location>
        <begin position="205"/>
        <end position="223"/>
    </location>
</feature>
<feature type="transmembrane region" description="Helical" evidence="5">
    <location>
        <begin position="308"/>
        <end position="327"/>
    </location>
</feature>
<dbReference type="InterPro" id="IPR044880">
    <property type="entry name" value="NCX_ion-bd_dom_sf"/>
</dbReference>
<feature type="transmembrane region" description="Helical" evidence="5">
    <location>
        <begin position="180"/>
        <end position="199"/>
    </location>
</feature>
<feature type="transmembrane region" description="Helical" evidence="5">
    <location>
        <begin position="70"/>
        <end position="95"/>
    </location>
</feature>
<proteinExistence type="predicted"/>
<dbReference type="GO" id="GO:0005262">
    <property type="term" value="F:calcium channel activity"/>
    <property type="evidence" value="ECO:0007669"/>
    <property type="project" value="TreeGrafter"/>
</dbReference>
<feature type="domain" description="Sodium/calcium exchanger membrane region" evidence="6">
    <location>
        <begin position="181"/>
        <end position="327"/>
    </location>
</feature>
<sequence length="330" mass="36416">MSNWLVFALFILSGISTFFVASRLSVFGDAVKEKSRASSTFMGAIIGIAISLPELTSSVTAIIIDSPDLAVGNLIGSNLFNIMGLAIFDIVYRRYQILTHATVESKLYGWLVILMTLIVMLGLTFTLPTHIFHISYTAIATILIYFIGSKLINDRTEYKGRKVKREDKNKKYSEYTYKQVLFHFIVSAVLIMIIGSVLTITAERISAITGIGASFIGAFLVAISTSLPDAVSVGTALKLRNFNLGISSLLGSNAFNLMILAITDLMYFKGNLLQGTSPANILTGAASILFILLIIFSITRRKAKPWTYLWPSFLIIASYFVTTYFVFQIK</sequence>
<dbReference type="RefSeq" id="WP_089753755.1">
    <property type="nucleotide sequence ID" value="NZ_FOOG01000040.1"/>
</dbReference>
<protein>
    <submittedName>
        <fullName evidence="7">Cation:H+ antiporter</fullName>
    </submittedName>
</protein>
<dbReference type="Proteomes" id="UP000198897">
    <property type="component" value="Unassembled WGS sequence"/>
</dbReference>
<dbReference type="GO" id="GO:0008273">
    <property type="term" value="F:calcium, potassium:sodium antiporter activity"/>
    <property type="evidence" value="ECO:0007669"/>
    <property type="project" value="TreeGrafter"/>
</dbReference>
<evidence type="ECO:0000256" key="1">
    <source>
        <dbReference type="ARBA" id="ARBA00004141"/>
    </source>
</evidence>
<name>A0A1I2RRV4_9BACI</name>
<dbReference type="Pfam" id="PF01699">
    <property type="entry name" value="Na_Ca_ex"/>
    <property type="match status" value="2"/>
</dbReference>
<keyword evidence="3 5" id="KW-1133">Transmembrane helix</keyword>
<dbReference type="GO" id="GO:0006874">
    <property type="term" value="P:intracellular calcium ion homeostasis"/>
    <property type="evidence" value="ECO:0007669"/>
    <property type="project" value="TreeGrafter"/>
</dbReference>
<dbReference type="PANTHER" id="PTHR10846">
    <property type="entry name" value="SODIUM/POTASSIUM/CALCIUM EXCHANGER"/>
    <property type="match status" value="1"/>
</dbReference>
<dbReference type="GO" id="GO:0005886">
    <property type="term" value="C:plasma membrane"/>
    <property type="evidence" value="ECO:0007669"/>
    <property type="project" value="TreeGrafter"/>
</dbReference>
<feature type="transmembrane region" description="Helical" evidence="5">
    <location>
        <begin position="40"/>
        <end position="64"/>
    </location>
</feature>
<evidence type="ECO:0000256" key="2">
    <source>
        <dbReference type="ARBA" id="ARBA00022692"/>
    </source>
</evidence>
<keyword evidence="2 5" id="KW-0812">Transmembrane</keyword>
<feature type="transmembrane region" description="Helical" evidence="5">
    <location>
        <begin position="131"/>
        <end position="152"/>
    </location>
</feature>
<reference evidence="8" key="1">
    <citation type="submission" date="2016-10" db="EMBL/GenBank/DDBJ databases">
        <authorList>
            <person name="Varghese N."/>
            <person name="Submissions S."/>
        </authorList>
    </citation>
    <scope>NUCLEOTIDE SEQUENCE [LARGE SCALE GENOMIC DNA]</scope>
    <source>
        <strain evidence="8">FP5</strain>
    </source>
</reference>
<gene>
    <name evidence="7" type="ORF">SAMN05216353_14023</name>
</gene>
<comment type="subcellular location">
    <subcellularLocation>
        <location evidence="1">Membrane</location>
        <topology evidence="1">Multi-pass membrane protein</topology>
    </subcellularLocation>
</comment>
<dbReference type="Gene3D" id="1.20.1420.30">
    <property type="entry name" value="NCX, central ion-binding region"/>
    <property type="match status" value="1"/>
</dbReference>
<feature type="domain" description="Sodium/calcium exchanger membrane region" evidence="6">
    <location>
        <begin position="6"/>
        <end position="147"/>
    </location>
</feature>
<feature type="transmembrane region" description="Helical" evidence="5">
    <location>
        <begin position="6"/>
        <end position="28"/>
    </location>
</feature>
<evidence type="ECO:0000256" key="4">
    <source>
        <dbReference type="ARBA" id="ARBA00023136"/>
    </source>
</evidence>
<accession>A0A1I2RRV4</accession>
<evidence type="ECO:0000313" key="7">
    <source>
        <dbReference type="EMBL" id="SFG40486.1"/>
    </source>
</evidence>
<evidence type="ECO:0000256" key="3">
    <source>
        <dbReference type="ARBA" id="ARBA00022989"/>
    </source>
</evidence>
<dbReference type="InterPro" id="IPR004481">
    <property type="entry name" value="K/Na/Ca-exchanger"/>
</dbReference>
<feature type="transmembrane region" description="Helical" evidence="5">
    <location>
        <begin position="107"/>
        <end position="125"/>
    </location>
</feature>
<dbReference type="AlphaFoldDB" id="A0A1I2RRV4"/>
<evidence type="ECO:0000313" key="8">
    <source>
        <dbReference type="Proteomes" id="UP000198897"/>
    </source>
</evidence>
<feature type="transmembrane region" description="Helical" evidence="5">
    <location>
        <begin position="279"/>
        <end position="296"/>
    </location>
</feature>
<keyword evidence="8" id="KW-1185">Reference proteome</keyword>
<feature type="transmembrane region" description="Helical" evidence="5">
    <location>
        <begin position="244"/>
        <end position="267"/>
    </location>
</feature>
<evidence type="ECO:0000256" key="5">
    <source>
        <dbReference type="SAM" id="Phobius"/>
    </source>
</evidence>
<evidence type="ECO:0000259" key="6">
    <source>
        <dbReference type="Pfam" id="PF01699"/>
    </source>
</evidence>
<organism evidence="7 8">
    <name type="scientific">Halobacillus alkaliphilus</name>
    <dbReference type="NCBI Taxonomy" id="396056"/>
    <lineage>
        <taxon>Bacteria</taxon>
        <taxon>Bacillati</taxon>
        <taxon>Bacillota</taxon>
        <taxon>Bacilli</taxon>
        <taxon>Bacillales</taxon>
        <taxon>Bacillaceae</taxon>
        <taxon>Halobacillus</taxon>
    </lineage>
</organism>
<dbReference type="PANTHER" id="PTHR10846:SF8">
    <property type="entry name" value="INNER MEMBRANE PROTEIN YRBG"/>
    <property type="match status" value="1"/>
</dbReference>
<dbReference type="EMBL" id="FOOG01000040">
    <property type="protein sequence ID" value="SFG40486.1"/>
    <property type="molecule type" value="Genomic_DNA"/>
</dbReference>
<keyword evidence="4 5" id="KW-0472">Membrane</keyword>
<dbReference type="OrthoDB" id="9794225at2"/>
<dbReference type="InterPro" id="IPR004837">
    <property type="entry name" value="NaCa_Exmemb"/>
</dbReference>